<protein>
    <submittedName>
        <fullName evidence="2">Uncharacterized protein</fullName>
    </submittedName>
</protein>
<dbReference type="OrthoDB" id="1470350at2759"/>
<keyword evidence="3" id="KW-1185">Reference proteome</keyword>
<evidence type="ECO:0000313" key="2">
    <source>
        <dbReference type="EMBL" id="ODN87685.1"/>
    </source>
</evidence>
<feature type="transmembrane region" description="Helical" evidence="1">
    <location>
        <begin position="14"/>
        <end position="32"/>
    </location>
</feature>
<reference evidence="2 3" key="1">
    <citation type="submission" date="2016-06" db="EMBL/GenBank/DDBJ databases">
        <title>Evolution of pathogenesis and genome organization in the Tremellales.</title>
        <authorList>
            <person name="Cuomo C."/>
            <person name="Litvintseva A."/>
            <person name="Heitman J."/>
            <person name="Chen Y."/>
            <person name="Sun S."/>
            <person name="Springer D."/>
            <person name="Dromer F."/>
            <person name="Young S."/>
            <person name="Zeng Q."/>
            <person name="Chapman S."/>
            <person name="Gujja S."/>
            <person name="Saif S."/>
            <person name="Birren B."/>
        </authorList>
    </citation>
    <scope>NUCLEOTIDE SEQUENCE [LARGE SCALE GENOMIC DNA]</scope>
    <source>
        <strain evidence="2 3">CBS 7118</strain>
    </source>
</reference>
<keyword evidence="1" id="KW-0472">Membrane</keyword>
<keyword evidence="1" id="KW-0812">Transmembrane</keyword>
<evidence type="ECO:0000256" key="1">
    <source>
        <dbReference type="SAM" id="Phobius"/>
    </source>
</evidence>
<name>A0A1E3IGY8_9TREE</name>
<accession>A0A1E3IGY8</accession>
<evidence type="ECO:0000313" key="3">
    <source>
        <dbReference type="Proteomes" id="UP000094819"/>
    </source>
</evidence>
<proteinExistence type="predicted"/>
<dbReference type="GeneID" id="30196120"/>
<gene>
    <name evidence="2" type="ORF">L198_06909</name>
</gene>
<dbReference type="Proteomes" id="UP000094819">
    <property type="component" value="Unassembled WGS sequence"/>
</dbReference>
<dbReference type="AlphaFoldDB" id="A0A1E3IGY8"/>
<keyword evidence="1" id="KW-1133">Transmembrane helix</keyword>
<comment type="caution">
    <text evidence="2">The sequence shown here is derived from an EMBL/GenBank/DDBJ whole genome shotgun (WGS) entry which is preliminary data.</text>
</comment>
<organism evidence="2 3">
    <name type="scientific">Cryptococcus wingfieldii CBS 7118</name>
    <dbReference type="NCBI Taxonomy" id="1295528"/>
    <lineage>
        <taxon>Eukaryota</taxon>
        <taxon>Fungi</taxon>
        <taxon>Dikarya</taxon>
        <taxon>Basidiomycota</taxon>
        <taxon>Agaricomycotina</taxon>
        <taxon>Tremellomycetes</taxon>
        <taxon>Tremellales</taxon>
        <taxon>Cryptococcaceae</taxon>
        <taxon>Cryptococcus</taxon>
    </lineage>
</organism>
<dbReference type="EMBL" id="AWGH01000027">
    <property type="protein sequence ID" value="ODN87685.1"/>
    <property type="molecule type" value="Genomic_DNA"/>
</dbReference>
<sequence>MDTLHTALRDLPPLYKSSATLLALALATYLWLFPIANARIHFGDLPNPGPGPWLLGHALANFHPPSPNAAHIDLHKTNGHTIKYRTQLGSFEVSTINPTAILHCQQPRVRNEQDVVQRRIQIFNQGR</sequence>
<dbReference type="RefSeq" id="XP_019029028.1">
    <property type="nucleotide sequence ID" value="XM_019178934.1"/>
</dbReference>